<dbReference type="Ensembl" id="ENSXMAT00000027915.1">
    <property type="protein sequence ID" value="ENSXMAP00000035236.1"/>
    <property type="gene ID" value="ENSXMAG00000022581.1"/>
</dbReference>
<reference evidence="2" key="1">
    <citation type="submission" date="2012-01" db="EMBL/GenBank/DDBJ databases">
        <authorList>
            <person name="Walter R."/>
            <person name="Schartl M."/>
            <person name="Warren W."/>
        </authorList>
    </citation>
    <scope>NUCLEOTIDE SEQUENCE [LARGE SCALE GENOMIC DNA]</scope>
    <source>
        <strain evidence="2">JP 163 A</strain>
    </source>
</reference>
<dbReference type="OMA" id="VEKMNCQ"/>
<keyword evidence="2" id="KW-1185">Reference proteome</keyword>
<evidence type="ECO:0000313" key="1">
    <source>
        <dbReference type="Ensembl" id="ENSXMAP00000035236.1"/>
    </source>
</evidence>
<dbReference type="PANTHER" id="PTHR23313:SF0">
    <property type="entry name" value="TESTIS-EXPRESSED PROTEIN 9"/>
    <property type="match status" value="1"/>
</dbReference>
<organism evidence="1 2">
    <name type="scientific">Xiphophorus maculatus</name>
    <name type="common">Southern platyfish</name>
    <name type="synonym">Platypoecilus maculatus</name>
    <dbReference type="NCBI Taxonomy" id="8083"/>
    <lineage>
        <taxon>Eukaryota</taxon>
        <taxon>Metazoa</taxon>
        <taxon>Chordata</taxon>
        <taxon>Craniata</taxon>
        <taxon>Vertebrata</taxon>
        <taxon>Euteleostomi</taxon>
        <taxon>Actinopterygii</taxon>
        <taxon>Neopterygii</taxon>
        <taxon>Teleostei</taxon>
        <taxon>Neoteleostei</taxon>
        <taxon>Acanthomorphata</taxon>
        <taxon>Ovalentaria</taxon>
        <taxon>Atherinomorphae</taxon>
        <taxon>Cyprinodontiformes</taxon>
        <taxon>Poeciliidae</taxon>
        <taxon>Poeciliinae</taxon>
        <taxon>Xiphophorus</taxon>
    </lineage>
</organism>
<dbReference type="PANTHER" id="PTHR23313">
    <property type="entry name" value="TSEC1-RELATED"/>
    <property type="match status" value="1"/>
</dbReference>
<dbReference type="Proteomes" id="UP000002852">
    <property type="component" value="Unassembled WGS sequence"/>
</dbReference>
<protein>
    <submittedName>
        <fullName evidence="1">Testis expressed 9</fullName>
    </submittedName>
</protein>
<dbReference type="InParanoid" id="A0A3B5QY20"/>
<sequence length="278" mass="32487">MLLLNMEDKQFQLRTVRKGRPCRRIHIFTAHSKINVFCVQLLSCRISKSKARAMQESGKKNWANRRGSVTAKYMDSDHEEKEEKISGCVQKKTAALSDHDSRVLRTKLHIVQEELDLLSTEYHYQNDEFGKLFATNKRLGDDRARLQKTISVQKIQIEEQKASIKDLAHKCHDLRLQVYDLSKLVRGYDEEVEKMNCQLTAANLVKKKKILSREENLNIENLLAENKNLKKQKYDLILGFKKQTKLIDILKRQIMHLEAAKLLSFTEEEFIKAMLETQ</sequence>
<reference evidence="1" key="3">
    <citation type="submission" date="2025-08" db="UniProtKB">
        <authorList>
            <consortium name="Ensembl"/>
        </authorList>
    </citation>
    <scope>IDENTIFICATION</scope>
    <source>
        <strain evidence="1">JP 163 A</strain>
    </source>
</reference>
<reference evidence="1" key="4">
    <citation type="submission" date="2025-09" db="UniProtKB">
        <authorList>
            <consortium name="Ensembl"/>
        </authorList>
    </citation>
    <scope>IDENTIFICATION</scope>
    <source>
        <strain evidence="1">JP 163 A</strain>
    </source>
</reference>
<name>A0A3B5QY20_XIPMA</name>
<evidence type="ECO:0000313" key="2">
    <source>
        <dbReference type="Proteomes" id="UP000002852"/>
    </source>
</evidence>
<dbReference type="GeneTree" id="ENSGT00390000018333"/>
<accession>A0A3B5QY20</accession>
<reference evidence="2" key="2">
    <citation type="journal article" date="2013" name="Nat. Genet.">
        <title>The genome of the platyfish, Xiphophorus maculatus, provides insights into evolutionary adaptation and several complex traits.</title>
        <authorList>
            <person name="Schartl M."/>
            <person name="Walter R.B."/>
            <person name="Shen Y."/>
            <person name="Garcia T."/>
            <person name="Catchen J."/>
            <person name="Amores A."/>
            <person name="Braasch I."/>
            <person name="Chalopin D."/>
            <person name="Volff J.N."/>
            <person name="Lesch K.P."/>
            <person name="Bisazza A."/>
            <person name="Minx P."/>
            <person name="Hillier L."/>
            <person name="Wilson R.K."/>
            <person name="Fuerstenberg S."/>
            <person name="Boore J."/>
            <person name="Searle S."/>
            <person name="Postlethwait J.H."/>
            <person name="Warren W.C."/>
        </authorList>
    </citation>
    <scope>NUCLEOTIDE SEQUENCE [LARGE SCALE GENOMIC DNA]</scope>
    <source>
        <strain evidence="2">JP 163 A</strain>
    </source>
</reference>
<proteinExistence type="predicted"/>
<dbReference type="AlphaFoldDB" id="A0A3B5QY20"/>